<dbReference type="Pfam" id="PF14310">
    <property type="entry name" value="Fn3-like"/>
    <property type="match status" value="1"/>
</dbReference>
<dbReference type="InterPro" id="IPR050288">
    <property type="entry name" value="Cellulose_deg_GH3"/>
</dbReference>
<dbReference type="InterPro" id="IPR026891">
    <property type="entry name" value="Fn3-like"/>
</dbReference>
<dbReference type="InterPro" id="IPR019800">
    <property type="entry name" value="Glyco_hydro_3_AS"/>
</dbReference>
<dbReference type="PROSITE" id="PS51820">
    <property type="entry name" value="PA14"/>
    <property type="match status" value="1"/>
</dbReference>
<evidence type="ECO:0000256" key="2">
    <source>
        <dbReference type="ARBA" id="ARBA00022801"/>
    </source>
</evidence>
<feature type="domain" description="PA14" evidence="6">
    <location>
        <begin position="389"/>
        <end position="543"/>
    </location>
</feature>
<gene>
    <name evidence="7" type="ORF">G3A44_21675</name>
</gene>
<dbReference type="Pfam" id="PF01915">
    <property type="entry name" value="Glyco_hydro_3_C"/>
    <property type="match status" value="1"/>
</dbReference>
<dbReference type="EMBL" id="JAAGOH010000048">
    <property type="protein sequence ID" value="NDY93804.1"/>
    <property type="molecule type" value="Genomic_DNA"/>
</dbReference>
<dbReference type="SUPFAM" id="SSF52279">
    <property type="entry name" value="Beta-D-glucan exohydrolase, C-terminal domain"/>
    <property type="match status" value="1"/>
</dbReference>
<evidence type="ECO:0000256" key="5">
    <source>
        <dbReference type="RuleBase" id="RU361161"/>
    </source>
</evidence>
<dbReference type="RefSeq" id="WP_163459830.1">
    <property type="nucleotide sequence ID" value="NZ_JAAGOH010000048.1"/>
</dbReference>
<evidence type="ECO:0000259" key="6">
    <source>
        <dbReference type="PROSITE" id="PS51820"/>
    </source>
</evidence>
<name>A0A7C9TN74_9BURK</name>
<dbReference type="GO" id="GO:0005975">
    <property type="term" value="P:carbohydrate metabolic process"/>
    <property type="evidence" value="ECO:0007669"/>
    <property type="project" value="InterPro"/>
</dbReference>
<dbReference type="Gene3D" id="2.60.120.260">
    <property type="entry name" value="Galactose-binding domain-like"/>
    <property type="match status" value="1"/>
</dbReference>
<dbReference type="InterPro" id="IPR001764">
    <property type="entry name" value="Glyco_hydro_3_N"/>
</dbReference>
<dbReference type="SMART" id="SM00758">
    <property type="entry name" value="PA14"/>
    <property type="match status" value="1"/>
</dbReference>
<accession>A0A7C9TN74</accession>
<keyword evidence="8" id="KW-1185">Reference proteome</keyword>
<dbReference type="InterPro" id="IPR011658">
    <property type="entry name" value="PA14_dom"/>
</dbReference>
<evidence type="ECO:0000313" key="7">
    <source>
        <dbReference type="EMBL" id="NDY93804.1"/>
    </source>
</evidence>
<proteinExistence type="inferred from homology"/>
<protein>
    <submittedName>
        <fullName evidence="7">Glycoside hydrolase family 3 protein</fullName>
    </submittedName>
</protein>
<dbReference type="InterPro" id="IPR036881">
    <property type="entry name" value="Glyco_hydro_3_C_sf"/>
</dbReference>
<dbReference type="AlphaFoldDB" id="A0A7C9TN74"/>
<dbReference type="SUPFAM" id="SSF51445">
    <property type="entry name" value="(Trans)glycosidases"/>
    <property type="match status" value="1"/>
</dbReference>
<dbReference type="InterPro" id="IPR036962">
    <property type="entry name" value="Glyco_hydro_3_N_sf"/>
</dbReference>
<dbReference type="Gene3D" id="3.40.50.1700">
    <property type="entry name" value="Glycoside hydrolase family 3 C-terminal domain"/>
    <property type="match status" value="1"/>
</dbReference>
<comment type="caution">
    <text evidence="7">The sequence shown here is derived from an EMBL/GenBank/DDBJ whole genome shotgun (WGS) entry which is preliminary data.</text>
</comment>
<dbReference type="Pfam" id="PF07691">
    <property type="entry name" value="PA14"/>
    <property type="match status" value="1"/>
</dbReference>
<dbReference type="InterPro" id="IPR017853">
    <property type="entry name" value="GH"/>
</dbReference>
<evidence type="ECO:0000313" key="8">
    <source>
        <dbReference type="Proteomes" id="UP000484255"/>
    </source>
</evidence>
<organism evidence="7 8">
    <name type="scientific">Ideonella livida</name>
    <dbReference type="NCBI Taxonomy" id="2707176"/>
    <lineage>
        <taxon>Bacteria</taxon>
        <taxon>Pseudomonadati</taxon>
        <taxon>Pseudomonadota</taxon>
        <taxon>Betaproteobacteria</taxon>
        <taxon>Burkholderiales</taxon>
        <taxon>Sphaerotilaceae</taxon>
        <taxon>Ideonella</taxon>
    </lineage>
</organism>
<sequence>MPQADARRLVEAMTLEEQVSLLSGADFWTTTALPHHGLPALKLTDGPNGARGSTWKDGPTTACFPVGIALAATWDIALVTAAGAALGREARLKGADVLLAPTINLQRTVYNGRNFECHSEDPWLASEMAVALVRGVQSEGVAATAKHFVGNESEHQRMTMSSQIPERALRELYLLPFERAVKEAGVRAVMTAYNRVDGEFMADHRRLLQQVLRDEWGFDGLVMTDWLAHHDTVASLLAGCDLEMPGPTRQRGAALIDAVRAGRVPAEAVAACAQRVVALAQRCGAMGRAALPAERADDLPAHRALIRRLGAAGAVLLKNEGGLLPLALQPGQTVALIGQAAVQPQIMGGGSATVNAHYRVAPQQALQAACPQVRFTHHVGAATHRFTPVYPGPMRLEFFAHADLSGPVLATQDSLNGEVMWLGSVPEGVQREGFHCRARLRYVAEASGPHVFSLISAGLSRACLNGEPVLDAWTGWQRGQTYFTFGCDEVRHQRHLQAGEAVDIELVYSSVTPCQAEMGTDMRALRLGVARTLGEAELDAAVQAARQADVAIVFAGLSAEWDNEGLDRPGLDLPHHQNALIARVAQANPRTVVVLQSGSPLLLPWLDAVPAVLQAWYPGQECGHAVADVLLGQAEPGGRLPQTWPARLADTVAFGQPAHYPGVDGRVHYAEGLFIGYRHHDARGLVPLFPFGHGLGYTDFAWEAVRVAAVAAVADLVAPACATGFEPLFRVEVDLRNTGQRPGGAVVQLYLAPLEDADPERPPQALAAFGRLDLPAGAQGTLALHLPARAFCVYDVARGAWVRRGGRHALRVGASSRDVRLQADLSLPPEPA</sequence>
<dbReference type="InterPro" id="IPR002772">
    <property type="entry name" value="Glyco_hydro_3_C"/>
</dbReference>
<keyword evidence="3" id="KW-0119">Carbohydrate metabolism</keyword>
<dbReference type="PANTHER" id="PTHR42715">
    <property type="entry name" value="BETA-GLUCOSIDASE"/>
    <property type="match status" value="1"/>
</dbReference>
<dbReference type="Proteomes" id="UP000484255">
    <property type="component" value="Unassembled WGS sequence"/>
</dbReference>
<dbReference type="SUPFAM" id="SSF56988">
    <property type="entry name" value="Anthrax protective antigen"/>
    <property type="match status" value="1"/>
</dbReference>
<keyword evidence="4 5" id="KW-0326">Glycosidase</keyword>
<dbReference type="Gene3D" id="3.20.20.300">
    <property type="entry name" value="Glycoside hydrolase, family 3, N-terminal domain"/>
    <property type="match status" value="1"/>
</dbReference>
<dbReference type="InterPro" id="IPR013783">
    <property type="entry name" value="Ig-like_fold"/>
</dbReference>
<evidence type="ECO:0000256" key="1">
    <source>
        <dbReference type="ARBA" id="ARBA00005336"/>
    </source>
</evidence>
<dbReference type="Pfam" id="PF00933">
    <property type="entry name" value="Glyco_hydro_3"/>
    <property type="match status" value="1"/>
</dbReference>
<dbReference type="InterPro" id="IPR037524">
    <property type="entry name" value="PA14/GLEYA"/>
</dbReference>
<keyword evidence="2 5" id="KW-0378">Hydrolase</keyword>
<dbReference type="Gene3D" id="2.60.40.10">
    <property type="entry name" value="Immunoglobulins"/>
    <property type="match status" value="1"/>
</dbReference>
<comment type="similarity">
    <text evidence="1 5">Belongs to the glycosyl hydrolase 3 family.</text>
</comment>
<reference evidence="7 8" key="1">
    <citation type="submission" date="2020-02" db="EMBL/GenBank/DDBJ databases">
        <title>Ideonella bacterium strain TBM-1.</title>
        <authorList>
            <person name="Chen W.-M."/>
        </authorList>
    </citation>
    <scope>NUCLEOTIDE SEQUENCE [LARGE SCALE GENOMIC DNA]</scope>
    <source>
        <strain evidence="7 8">TBM-1</strain>
    </source>
</reference>
<dbReference type="PRINTS" id="PR00133">
    <property type="entry name" value="GLHYDRLASE3"/>
</dbReference>
<evidence type="ECO:0000256" key="4">
    <source>
        <dbReference type="ARBA" id="ARBA00023295"/>
    </source>
</evidence>
<dbReference type="GO" id="GO:0004553">
    <property type="term" value="F:hydrolase activity, hydrolyzing O-glycosyl compounds"/>
    <property type="evidence" value="ECO:0007669"/>
    <property type="project" value="InterPro"/>
</dbReference>
<dbReference type="SMART" id="SM01217">
    <property type="entry name" value="Fn3_like"/>
    <property type="match status" value="1"/>
</dbReference>
<dbReference type="PROSITE" id="PS00775">
    <property type="entry name" value="GLYCOSYL_HYDROL_F3"/>
    <property type="match status" value="1"/>
</dbReference>
<evidence type="ECO:0000256" key="3">
    <source>
        <dbReference type="ARBA" id="ARBA00023277"/>
    </source>
</evidence>
<dbReference type="PANTHER" id="PTHR42715:SF10">
    <property type="entry name" value="BETA-GLUCOSIDASE"/>
    <property type="match status" value="1"/>
</dbReference>